<dbReference type="PANTHER" id="PTHR33507:SF4">
    <property type="entry name" value="NODULATION COMPETITIVENESS PROTEIN NFED"/>
    <property type="match status" value="1"/>
</dbReference>
<feature type="region of interest" description="Disordered" evidence="5">
    <location>
        <begin position="498"/>
        <end position="535"/>
    </location>
</feature>
<dbReference type="Pfam" id="PF25145">
    <property type="entry name" value="NfeD1b_N"/>
    <property type="match status" value="1"/>
</dbReference>
<evidence type="ECO:0000256" key="2">
    <source>
        <dbReference type="ARBA" id="ARBA00022692"/>
    </source>
</evidence>
<keyword evidence="10" id="KW-0378">Hydrolase</keyword>
<dbReference type="PANTHER" id="PTHR33507">
    <property type="entry name" value="INNER MEMBRANE PROTEIN YBBJ"/>
    <property type="match status" value="1"/>
</dbReference>
<dbReference type="FunFam" id="3.90.226.10:FF:000089">
    <property type="entry name" value="Membrane-bound serine protease"/>
    <property type="match status" value="1"/>
</dbReference>
<evidence type="ECO:0000313" key="11">
    <source>
        <dbReference type="Proteomes" id="UP000571554"/>
    </source>
</evidence>
<evidence type="ECO:0000256" key="6">
    <source>
        <dbReference type="SAM" id="Phobius"/>
    </source>
</evidence>
<evidence type="ECO:0000256" key="4">
    <source>
        <dbReference type="ARBA" id="ARBA00023136"/>
    </source>
</evidence>
<keyword evidence="3 6" id="KW-1133">Transmembrane helix</keyword>
<dbReference type="InterPro" id="IPR052165">
    <property type="entry name" value="Membrane_assoc_protease"/>
</dbReference>
<dbReference type="InterPro" id="IPR056739">
    <property type="entry name" value="NfeD_membrane"/>
</dbReference>
<feature type="compositionally biased region" description="Low complexity" evidence="5">
    <location>
        <begin position="166"/>
        <end position="195"/>
    </location>
</feature>
<dbReference type="GO" id="GO:0006508">
    <property type="term" value="P:proteolysis"/>
    <property type="evidence" value="ECO:0007669"/>
    <property type="project" value="UniProtKB-KW"/>
</dbReference>
<name>A0A7W9U3M9_9BURK</name>
<comment type="caution">
    <text evidence="10">The sequence shown here is derived from an EMBL/GenBank/DDBJ whole genome shotgun (WGS) entry which is preliminary data.</text>
</comment>
<feature type="transmembrane region" description="Helical" evidence="6">
    <location>
        <begin position="373"/>
        <end position="390"/>
    </location>
</feature>
<feature type="transmembrane region" description="Helical" evidence="6">
    <location>
        <begin position="294"/>
        <end position="317"/>
    </location>
</feature>
<feature type="domain" description="NfeD integral membrane" evidence="8">
    <location>
        <begin position="302"/>
        <end position="416"/>
    </location>
</feature>
<dbReference type="AlphaFoldDB" id="A0A7W9U3M9"/>
<dbReference type="GO" id="GO:0008233">
    <property type="term" value="F:peptidase activity"/>
    <property type="evidence" value="ECO:0007669"/>
    <property type="project" value="UniProtKB-KW"/>
</dbReference>
<dbReference type="InterPro" id="IPR029045">
    <property type="entry name" value="ClpP/crotonase-like_dom_sf"/>
</dbReference>
<organism evidence="10 11">
    <name type="scientific">Paraburkholderia bannensis</name>
    <dbReference type="NCBI Taxonomy" id="765414"/>
    <lineage>
        <taxon>Bacteria</taxon>
        <taxon>Pseudomonadati</taxon>
        <taxon>Pseudomonadota</taxon>
        <taxon>Betaproteobacteria</taxon>
        <taxon>Burkholderiales</taxon>
        <taxon>Burkholderiaceae</taxon>
        <taxon>Paraburkholderia</taxon>
    </lineage>
</organism>
<feature type="domain" description="NfeD-like C-terminal" evidence="7">
    <location>
        <begin position="435"/>
        <end position="498"/>
    </location>
</feature>
<evidence type="ECO:0000256" key="1">
    <source>
        <dbReference type="ARBA" id="ARBA00004141"/>
    </source>
</evidence>
<feature type="transmembrane region" description="Helical" evidence="6">
    <location>
        <begin position="349"/>
        <end position="368"/>
    </location>
</feature>
<dbReference type="SUPFAM" id="SSF141322">
    <property type="entry name" value="NfeD domain-like"/>
    <property type="match status" value="1"/>
</dbReference>
<dbReference type="InterPro" id="IPR012340">
    <property type="entry name" value="NA-bd_OB-fold"/>
</dbReference>
<dbReference type="GO" id="GO:0016020">
    <property type="term" value="C:membrane"/>
    <property type="evidence" value="ECO:0007669"/>
    <property type="project" value="UniProtKB-SubCell"/>
</dbReference>
<sequence length="535" mass="55137">MRAHRPTRAAKHDTLPPHPRRAHLLRALRRLRCVRMALFAALLAMSLLAGRLGAWAAAQGAVVVMSVNGAIGPASADFIVRTLERAAQQHAALAIIQLDTPGGLDTSMREIIKTILASPVPVATFVAPGGARAASAGTYIVYASHIAAMAPGTNLGAASPVQLGMGSAPSPATPGMPSGPSGPSSSPGASAPLPGDTASTETRKMTHDAAAYIRGLAQLRGRNAVWAERAVREAVSLSASEALDQHVIDLIATDAADLARKLDARVIATSAGNVRLATAHAPLVTVAPDWRSHFLAIIADPNVALILLTIGVYGLFFEFANPGFVLPGVAGGICLLVGLFAMQLLPVNYAGLGLVLLGLGCLVAEAFLPTSGVLGCGGIVAFAVGALMLIDTDVPGYGIPLPLIAGLTLGGAVFVACVSGVALRARRQPVVTGAEAMVGSGGEIIDEGLQFGRGGASLASGWARVHGERWRVVCVAPLAAGARVCVTAREGLVLTVVPQEQERDEERQEEKRQQQTQQQAQQQRQETPHPGGASP</sequence>
<dbReference type="RefSeq" id="WP_260175398.1">
    <property type="nucleotide sequence ID" value="NZ_JACHBW010000016.1"/>
</dbReference>
<feature type="domain" description="NfeD1b N-terminal" evidence="9">
    <location>
        <begin position="62"/>
        <end position="162"/>
    </location>
</feature>
<evidence type="ECO:0000259" key="7">
    <source>
        <dbReference type="Pfam" id="PF01957"/>
    </source>
</evidence>
<reference evidence="10 11" key="1">
    <citation type="submission" date="2020-08" db="EMBL/GenBank/DDBJ databases">
        <title>Above-ground endophytic microbial communities from plants in different locations in the United States.</title>
        <authorList>
            <person name="Frank C."/>
        </authorList>
    </citation>
    <scope>NUCLEOTIDE SEQUENCE [LARGE SCALE GENOMIC DNA]</scope>
    <source>
        <strain evidence="10 11">WP4_2_2</strain>
    </source>
</reference>
<dbReference type="CDD" id="cd07020">
    <property type="entry name" value="Clp_protease_NfeD_1"/>
    <property type="match status" value="1"/>
</dbReference>
<keyword evidence="4 6" id="KW-0472">Membrane</keyword>
<dbReference type="SUPFAM" id="SSF52096">
    <property type="entry name" value="ClpP/crotonase"/>
    <property type="match status" value="1"/>
</dbReference>
<evidence type="ECO:0000256" key="5">
    <source>
        <dbReference type="SAM" id="MobiDB-lite"/>
    </source>
</evidence>
<dbReference type="InterPro" id="IPR002810">
    <property type="entry name" value="NfeD-like_C"/>
</dbReference>
<comment type="subcellular location">
    <subcellularLocation>
        <location evidence="1">Membrane</location>
        <topology evidence="1">Multi-pass membrane protein</topology>
    </subcellularLocation>
</comment>
<feature type="compositionally biased region" description="Low complexity" evidence="5">
    <location>
        <begin position="514"/>
        <end position="525"/>
    </location>
</feature>
<keyword evidence="10" id="KW-0645">Protease</keyword>
<dbReference type="Gene3D" id="2.40.50.140">
    <property type="entry name" value="Nucleic acid-binding proteins"/>
    <property type="match status" value="1"/>
</dbReference>
<keyword evidence="11" id="KW-1185">Reference proteome</keyword>
<dbReference type="Pfam" id="PF01957">
    <property type="entry name" value="NfeD"/>
    <property type="match status" value="1"/>
</dbReference>
<dbReference type="InterPro" id="IPR056738">
    <property type="entry name" value="NfeD1b_N"/>
</dbReference>
<evidence type="ECO:0000313" key="10">
    <source>
        <dbReference type="EMBL" id="MBB6105280.1"/>
    </source>
</evidence>
<dbReference type="Proteomes" id="UP000571554">
    <property type="component" value="Unassembled WGS sequence"/>
</dbReference>
<dbReference type="Pfam" id="PF24961">
    <property type="entry name" value="NfeD_membrane"/>
    <property type="match status" value="1"/>
</dbReference>
<evidence type="ECO:0000259" key="9">
    <source>
        <dbReference type="Pfam" id="PF25145"/>
    </source>
</evidence>
<evidence type="ECO:0000256" key="3">
    <source>
        <dbReference type="ARBA" id="ARBA00022989"/>
    </source>
</evidence>
<evidence type="ECO:0000259" key="8">
    <source>
        <dbReference type="Pfam" id="PF24961"/>
    </source>
</evidence>
<keyword evidence="2 6" id="KW-0812">Transmembrane</keyword>
<feature type="region of interest" description="Disordered" evidence="5">
    <location>
        <begin position="165"/>
        <end position="200"/>
    </location>
</feature>
<feature type="transmembrane region" description="Helical" evidence="6">
    <location>
        <begin position="402"/>
        <end position="423"/>
    </location>
</feature>
<dbReference type="Gene3D" id="3.90.226.10">
    <property type="entry name" value="2-enoyl-CoA Hydratase, Chain A, domain 1"/>
    <property type="match status" value="1"/>
</dbReference>
<protein>
    <submittedName>
        <fullName evidence="10">Membrane-bound serine protease (ClpP class)</fullName>
    </submittedName>
</protein>
<dbReference type="EMBL" id="JACHBW010000016">
    <property type="protein sequence ID" value="MBB6105280.1"/>
    <property type="molecule type" value="Genomic_DNA"/>
</dbReference>
<accession>A0A7W9U3M9</accession>
<feature type="compositionally biased region" description="Basic and acidic residues" evidence="5">
    <location>
        <begin position="500"/>
        <end position="513"/>
    </location>
</feature>
<feature type="transmembrane region" description="Helical" evidence="6">
    <location>
        <begin position="324"/>
        <end position="343"/>
    </location>
</feature>
<proteinExistence type="predicted"/>
<gene>
    <name evidence="10" type="ORF">F4827_005146</name>
</gene>